<evidence type="ECO:0000313" key="6">
    <source>
        <dbReference type="EMBL" id="MDF9409175.1"/>
    </source>
</evidence>
<dbReference type="AlphaFoldDB" id="A0A9X4JUG0"/>
<evidence type="ECO:0000256" key="3">
    <source>
        <dbReference type="ARBA" id="ARBA00022840"/>
    </source>
</evidence>
<dbReference type="PANTHER" id="PTHR23407">
    <property type="entry name" value="ATPASE INHIBITOR/5-FORMYLTETRAHYDROFOLATE CYCLO-LIGASE"/>
    <property type="match status" value="1"/>
</dbReference>
<dbReference type="InterPro" id="IPR024185">
    <property type="entry name" value="FTHF_cligase-like_sf"/>
</dbReference>
<dbReference type="GO" id="GO:0046872">
    <property type="term" value="F:metal ion binding"/>
    <property type="evidence" value="ECO:0007669"/>
    <property type="project" value="UniProtKB-KW"/>
</dbReference>
<evidence type="ECO:0000256" key="1">
    <source>
        <dbReference type="ARBA" id="ARBA00010638"/>
    </source>
</evidence>
<comment type="cofactor">
    <cofactor evidence="5">
        <name>Mg(2+)</name>
        <dbReference type="ChEBI" id="CHEBI:18420"/>
    </cofactor>
</comment>
<comment type="caution">
    <text evidence="6">The sequence shown here is derived from an EMBL/GenBank/DDBJ whole genome shotgun (WGS) entry which is preliminary data.</text>
</comment>
<feature type="binding site" evidence="4">
    <location>
        <position position="49"/>
    </location>
    <ligand>
        <name>substrate</name>
    </ligand>
</feature>
<evidence type="ECO:0000256" key="5">
    <source>
        <dbReference type="RuleBase" id="RU361279"/>
    </source>
</evidence>
<reference evidence="6" key="1">
    <citation type="submission" date="2022-02" db="EMBL/GenBank/DDBJ databases">
        <authorList>
            <person name="Leng L."/>
        </authorList>
    </citation>
    <scope>NUCLEOTIDE SEQUENCE</scope>
    <source>
        <strain evidence="6">JI</strain>
    </source>
</reference>
<keyword evidence="5" id="KW-0479">Metal-binding</keyword>
<dbReference type="EC" id="6.3.3.2" evidence="5"/>
<dbReference type="Proteomes" id="UP001154312">
    <property type="component" value="Unassembled WGS sequence"/>
</dbReference>
<feature type="binding site" evidence="4">
    <location>
        <position position="54"/>
    </location>
    <ligand>
        <name>substrate</name>
    </ligand>
</feature>
<dbReference type="GO" id="GO:0035999">
    <property type="term" value="P:tetrahydrofolate interconversion"/>
    <property type="evidence" value="ECO:0007669"/>
    <property type="project" value="TreeGrafter"/>
</dbReference>
<dbReference type="Gene3D" id="3.40.50.10420">
    <property type="entry name" value="NagB/RpiA/CoA transferase-like"/>
    <property type="match status" value="1"/>
</dbReference>
<keyword evidence="7" id="KW-1185">Reference proteome</keyword>
<keyword evidence="3 4" id="KW-0067">ATP-binding</keyword>
<dbReference type="PIRSF" id="PIRSF006806">
    <property type="entry name" value="FTHF_cligase"/>
    <property type="match status" value="1"/>
</dbReference>
<dbReference type="RefSeq" id="WP_277444618.1">
    <property type="nucleotide sequence ID" value="NZ_JAKOAV010000025.1"/>
</dbReference>
<evidence type="ECO:0000313" key="7">
    <source>
        <dbReference type="Proteomes" id="UP001154312"/>
    </source>
</evidence>
<sequence>MSKNILRKAVLQERKALSRAEVTGKSNLIVNKVLTMEEYLQAATVMVYLDFRNEVQTGTLVSHSMKAGKRVVVPVTEVKERKLIPSLIVDYPGDLQPGNWGILEPKPQCLRPVEPGDIDIIFVPGVAFDVNGNRLGYGGGYYDRFLARLSSHSVFIALAFELQVRRYVYPAAHDIPVHYLVTEKRLLRTMPRVK</sequence>
<dbReference type="GO" id="GO:0005524">
    <property type="term" value="F:ATP binding"/>
    <property type="evidence" value="ECO:0007669"/>
    <property type="project" value="UniProtKB-KW"/>
</dbReference>
<evidence type="ECO:0000256" key="2">
    <source>
        <dbReference type="ARBA" id="ARBA00022741"/>
    </source>
</evidence>
<accession>A0A9X4JUG0</accession>
<dbReference type="SUPFAM" id="SSF100950">
    <property type="entry name" value="NagB/RpiA/CoA transferase-like"/>
    <property type="match status" value="1"/>
</dbReference>
<keyword evidence="6" id="KW-0436">Ligase</keyword>
<dbReference type="GO" id="GO:0009396">
    <property type="term" value="P:folic acid-containing compound biosynthetic process"/>
    <property type="evidence" value="ECO:0007669"/>
    <property type="project" value="TreeGrafter"/>
</dbReference>
<dbReference type="Pfam" id="PF01812">
    <property type="entry name" value="5-FTHF_cyc-lig"/>
    <property type="match status" value="1"/>
</dbReference>
<dbReference type="EMBL" id="JAKOAV010000025">
    <property type="protein sequence ID" value="MDF9409175.1"/>
    <property type="molecule type" value="Genomic_DNA"/>
</dbReference>
<dbReference type="InterPro" id="IPR037171">
    <property type="entry name" value="NagB/RpiA_transferase-like"/>
</dbReference>
<dbReference type="InterPro" id="IPR002698">
    <property type="entry name" value="FTHF_cligase"/>
</dbReference>
<comment type="similarity">
    <text evidence="1 5">Belongs to the 5-formyltetrahydrofolate cyclo-ligase family.</text>
</comment>
<dbReference type="GO" id="GO:0030272">
    <property type="term" value="F:5-formyltetrahydrofolate cyclo-ligase activity"/>
    <property type="evidence" value="ECO:0007669"/>
    <property type="project" value="UniProtKB-EC"/>
</dbReference>
<dbReference type="NCBIfam" id="TIGR02727">
    <property type="entry name" value="MTHFS_bact"/>
    <property type="match status" value="1"/>
</dbReference>
<organism evidence="6 7">
    <name type="scientific">Pelotomaculum isophthalicicum JI</name>
    <dbReference type="NCBI Taxonomy" id="947010"/>
    <lineage>
        <taxon>Bacteria</taxon>
        <taxon>Bacillati</taxon>
        <taxon>Bacillota</taxon>
        <taxon>Clostridia</taxon>
        <taxon>Eubacteriales</taxon>
        <taxon>Desulfotomaculaceae</taxon>
        <taxon>Pelotomaculum</taxon>
    </lineage>
</organism>
<protein>
    <recommendedName>
        <fullName evidence="5">5-formyltetrahydrofolate cyclo-ligase</fullName>
        <ecNumber evidence="5">6.3.3.2</ecNumber>
    </recommendedName>
</protein>
<feature type="binding site" evidence="4">
    <location>
        <begin position="134"/>
        <end position="142"/>
    </location>
    <ligand>
        <name>ATP</name>
        <dbReference type="ChEBI" id="CHEBI:30616"/>
    </ligand>
</feature>
<name>A0A9X4JUG0_9FIRM</name>
<gene>
    <name evidence="6" type="ORF">L7E55_12550</name>
</gene>
<evidence type="ECO:0000256" key="4">
    <source>
        <dbReference type="PIRSR" id="PIRSR006806-1"/>
    </source>
</evidence>
<keyword evidence="2 4" id="KW-0547">Nucleotide-binding</keyword>
<comment type="catalytic activity">
    <reaction evidence="5">
        <text>(6S)-5-formyl-5,6,7,8-tetrahydrofolate + ATP = (6R)-5,10-methenyltetrahydrofolate + ADP + phosphate</text>
        <dbReference type="Rhea" id="RHEA:10488"/>
        <dbReference type="ChEBI" id="CHEBI:30616"/>
        <dbReference type="ChEBI" id="CHEBI:43474"/>
        <dbReference type="ChEBI" id="CHEBI:57455"/>
        <dbReference type="ChEBI" id="CHEBI:57457"/>
        <dbReference type="ChEBI" id="CHEBI:456216"/>
        <dbReference type="EC" id="6.3.3.2"/>
    </reaction>
</comment>
<dbReference type="PANTHER" id="PTHR23407:SF1">
    <property type="entry name" value="5-FORMYLTETRAHYDROFOLATE CYCLO-LIGASE"/>
    <property type="match status" value="1"/>
</dbReference>
<feature type="binding site" evidence="4">
    <location>
        <begin position="3"/>
        <end position="7"/>
    </location>
    <ligand>
        <name>ATP</name>
        <dbReference type="ChEBI" id="CHEBI:30616"/>
    </ligand>
</feature>
<keyword evidence="5" id="KW-0460">Magnesium</keyword>
<proteinExistence type="inferred from homology"/>